<dbReference type="HOGENOM" id="CLU_674041_0_0_9"/>
<feature type="transmembrane region" description="Helical" evidence="1">
    <location>
        <begin position="175"/>
        <end position="192"/>
    </location>
</feature>
<feature type="transmembrane region" description="Helical" evidence="1">
    <location>
        <begin position="15"/>
        <end position="41"/>
    </location>
</feature>
<keyword evidence="1" id="KW-0812">Transmembrane</keyword>
<organism evidence="2 3">
    <name type="scientific">Paucilactobacillus hokkaidonensis JCM 18461</name>
    <dbReference type="NCBI Taxonomy" id="1291742"/>
    <lineage>
        <taxon>Bacteria</taxon>
        <taxon>Bacillati</taxon>
        <taxon>Bacillota</taxon>
        <taxon>Bacilli</taxon>
        <taxon>Lactobacillales</taxon>
        <taxon>Lactobacillaceae</taxon>
        <taxon>Paucilactobacillus</taxon>
    </lineage>
</organism>
<dbReference type="Proteomes" id="UP000031620">
    <property type="component" value="Chromosome"/>
</dbReference>
<dbReference type="RefSeq" id="WP_041092334.1">
    <property type="nucleotide sequence ID" value="NZ_AP014680.1"/>
</dbReference>
<protein>
    <submittedName>
        <fullName evidence="2">Oligosaccharide repeat unit polymerase Wzy</fullName>
    </submittedName>
</protein>
<reference evidence="2 3" key="1">
    <citation type="submission" date="2014-11" db="EMBL/GenBank/DDBJ databases">
        <title>Complete genome sequence and analysis of Lactobacillus hokkaidonensis LOOC260T.</title>
        <authorList>
            <person name="Tanizawa Y."/>
            <person name="Tohno M."/>
            <person name="Kaminuma E."/>
            <person name="Nakamura Y."/>
            <person name="Arita M."/>
        </authorList>
    </citation>
    <scope>NUCLEOTIDE SEQUENCE [LARGE SCALE GENOMIC DNA]</scope>
    <source>
        <strain evidence="2 3">LOOC260</strain>
    </source>
</reference>
<keyword evidence="1" id="KW-1133">Transmembrane helix</keyword>
<dbReference type="EMBL" id="AP014680">
    <property type="protein sequence ID" value="BAP84823.1"/>
    <property type="molecule type" value="Genomic_DNA"/>
</dbReference>
<sequence>MLEDEQKKLNIINPIFVIIFLAISYYISPMLCILMSLLLFSRKKESRILSLFAGFSLALPALYYVPLVTDDASRIFFVMQGMSRIPIDGLISWLRLWAGDYLNYPIFTGLMYIISQRYQNDLLPFIVAGISYSLVIYVVSKFSRIFKIPQLIKYLALFSSVLWISFLELISGMRFTLACCVAILILLNIFIFNDFKTIKNYLSLLWFLIPLAIHPGVSLILAPIFVILIARQKNVVLKSSILFIVIVGVMLLLSGYGSKFTYVEMLKNRLSIYQTTSFGYVSSLQKLIHFFVAIVTALLGTIQLHGASKNDPTNKTIFKNLFYMNFGYLLYFSVSILSLNFGMRLVAVIPIIFILSIAADTSEYLDNREVLFNCIMLILLIIAGFIYNVSFFHINFSDIKWFFPFYNV</sequence>
<feature type="transmembrane region" description="Helical" evidence="1">
    <location>
        <begin position="48"/>
        <end position="65"/>
    </location>
</feature>
<evidence type="ECO:0000256" key="1">
    <source>
        <dbReference type="SAM" id="Phobius"/>
    </source>
</evidence>
<dbReference type="AlphaFoldDB" id="A0A0A1GVE8"/>
<feature type="transmembrane region" description="Helical" evidence="1">
    <location>
        <begin position="370"/>
        <end position="394"/>
    </location>
</feature>
<feature type="transmembrane region" description="Helical" evidence="1">
    <location>
        <begin position="328"/>
        <end position="358"/>
    </location>
</feature>
<feature type="transmembrane region" description="Helical" evidence="1">
    <location>
        <begin position="122"/>
        <end position="139"/>
    </location>
</feature>
<proteinExistence type="predicted"/>
<gene>
    <name evidence="2" type="ORF">LOOC260_102450</name>
</gene>
<keyword evidence="1" id="KW-0472">Membrane</keyword>
<evidence type="ECO:0000313" key="3">
    <source>
        <dbReference type="Proteomes" id="UP000031620"/>
    </source>
</evidence>
<evidence type="ECO:0000313" key="2">
    <source>
        <dbReference type="EMBL" id="BAP84823.1"/>
    </source>
</evidence>
<dbReference type="KEGG" id="lho:LOOC260_102450"/>
<feature type="transmembrane region" description="Helical" evidence="1">
    <location>
        <begin position="204"/>
        <end position="229"/>
    </location>
</feature>
<feature type="transmembrane region" description="Helical" evidence="1">
    <location>
        <begin position="287"/>
        <end position="308"/>
    </location>
</feature>
<name>A0A0A1GVE8_9LACO</name>
<accession>A0A0A1GVE8</accession>
<feature type="transmembrane region" description="Helical" evidence="1">
    <location>
        <begin position="235"/>
        <end position="257"/>
    </location>
</feature>